<name>A0A7S3VHI9_DUNTE</name>
<dbReference type="InterPro" id="IPR050668">
    <property type="entry name" value="Cytochrome_b5"/>
</dbReference>
<organism evidence="7">
    <name type="scientific">Dunaliella tertiolecta</name>
    <name type="common">Green alga</name>
    <dbReference type="NCBI Taxonomy" id="3047"/>
    <lineage>
        <taxon>Eukaryota</taxon>
        <taxon>Viridiplantae</taxon>
        <taxon>Chlorophyta</taxon>
        <taxon>core chlorophytes</taxon>
        <taxon>Chlorophyceae</taxon>
        <taxon>CS clade</taxon>
        <taxon>Chlamydomonadales</taxon>
        <taxon>Dunaliellaceae</taxon>
        <taxon>Dunaliella</taxon>
    </lineage>
</organism>
<keyword evidence="1" id="KW-0349">Heme</keyword>
<dbReference type="PANTHER" id="PTHR19359">
    <property type="entry name" value="CYTOCHROME B5"/>
    <property type="match status" value="1"/>
</dbReference>
<proteinExistence type="inferred from homology"/>
<gene>
    <name evidence="7" type="ORF">DTER00134_LOCUS1033</name>
</gene>
<reference evidence="7" key="1">
    <citation type="submission" date="2021-01" db="EMBL/GenBank/DDBJ databases">
        <authorList>
            <person name="Corre E."/>
            <person name="Pelletier E."/>
            <person name="Niang G."/>
            <person name="Scheremetjew M."/>
            <person name="Finn R."/>
            <person name="Kale V."/>
            <person name="Holt S."/>
            <person name="Cochrane G."/>
            <person name="Meng A."/>
            <person name="Brown T."/>
            <person name="Cohen L."/>
        </authorList>
    </citation>
    <scope>NUCLEOTIDE SEQUENCE</scope>
    <source>
        <strain evidence="7">CCMP1320</strain>
    </source>
</reference>
<keyword evidence="3" id="KW-0408">Iron</keyword>
<feature type="region of interest" description="Disordered" evidence="5">
    <location>
        <begin position="245"/>
        <end position="266"/>
    </location>
</feature>
<evidence type="ECO:0000256" key="3">
    <source>
        <dbReference type="ARBA" id="ARBA00023004"/>
    </source>
</evidence>
<protein>
    <recommendedName>
        <fullName evidence="6">Cytochrome b5 heme-binding domain-containing protein</fullName>
    </recommendedName>
</protein>
<dbReference type="PANTHER" id="PTHR19359:SF95">
    <property type="entry name" value="CYTOCHROME B5 TYPE B"/>
    <property type="match status" value="1"/>
</dbReference>
<keyword evidence="2" id="KW-0479">Metal-binding</keyword>
<dbReference type="Gene3D" id="3.10.120.10">
    <property type="entry name" value="Cytochrome b5-like heme/steroid binding domain"/>
    <property type="match status" value="1"/>
</dbReference>
<dbReference type="InterPro" id="IPR036400">
    <property type="entry name" value="Cyt_B5-like_heme/steroid_sf"/>
</dbReference>
<feature type="compositionally biased region" description="Basic and acidic residues" evidence="5">
    <location>
        <begin position="254"/>
        <end position="265"/>
    </location>
</feature>
<dbReference type="GO" id="GO:0020037">
    <property type="term" value="F:heme binding"/>
    <property type="evidence" value="ECO:0007669"/>
    <property type="project" value="TreeGrafter"/>
</dbReference>
<evidence type="ECO:0000256" key="1">
    <source>
        <dbReference type="ARBA" id="ARBA00022617"/>
    </source>
</evidence>
<dbReference type="GO" id="GO:0046872">
    <property type="term" value="F:metal ion binding"/>
    <property type="evidence" value="ECO:0007669"/>
    <property type="project" value="UniProtKB-KW"/>
</dbReference>
<dbReference type="GO" id="GO:0016020">
    <property type="term" value="C:membrane"/>
    <property type="evidence" value="ECO:0007669"/>
    <property type="project" value="TreeGrafter"/>
</dbReference>
<evidence type="ECO:0000256" key="4">
    <source>
        <dbReference type="ARBA" id="ARBA00038168"/>
    </source>
</evidence>
<dbReference type="SMART" id="SM01117">
    <property type="entry name" value="Cyt-b5"/>
    <property type="match status" value="1"/>
</dbReference>
<dbReference type="Pfam" id="PF00173">
    <property type="entry name" value="Cyt-b5"/>
    <property type="match status" value="1"/>
</dbReference>
<evidence type="ECO:0000256" key="5">
    <source>
        <dbReference type="SAM" id="MobiDB-lite"/>
    </source>
</evidence>
<dbReference type="AlphaFoldDB" id="A0A7S3VHI9"/>
<feature type="domain" description="Cytochrome b5 heme-binding" evidence="6">
    <location>
        <begin position="363"/>
        <end position="440"/>
    </location>
</feature>
<dbReference type="EMBL" id="HBIP01002470">
    <property type="protein sequence ID" value="CAE0485994.1"/>
    <property type="molecule type" value="Transcribed_RNA"/>
</dbReference>
<evidence type="ECO:0000313" key="7">
    <source>
        <dbReference type="EMBL" id="CAE0485994.1"/>
    </source>
</evidence>
<comment type="similarity">
    <text evidence="4">Belongs to the cytochrome b5 family.</text>
</comment>
<accession>A0A7S3VHI9</accession>
<dbReference type="SUPFAM" id="SSF55856">
    <property type="entry name" value="Cytochrome b5-like heme/steroid binding domain"/>
    <property type="match status" value="1"/>
</dbReference>
<dbReference type="InterPro" id="IPR001199">
    <property type="entry name" value="Cyt_B5-like_heme/steroid-bd"/>
</dbReference>
<evidence type="ECO:0000256" key="2">
    <source>
        <dbReference type="ARBA" id="ARBA00022723"/>
    </source>
</evidence>
<sequence>MGPLLRLKVLIEDGAARTARTSHSLPTKMLELHSGSDCVLSVRFDPSAPEGCICMDSVQAFNLRLAKNEVYTFKPFEVPPQGSTMPFDLCDLDLEVRLLPRSLVAARALAPIVRVDTNKLAQAFQEQALGSVVAMNQSFVLAMEEEAPDIKDTTSGSRPMVDVALRVTCANTLEEEEQAQILAGYHCYRGLLTPHTKLYFNAIRPSQNGSSHQSGGGELSGEWAPHTYADFQGASSASPQLVLEHPRHRPPPKNRRDTVDVHTQDSEGGELFTVKKALLRPCIALTTAIRNDSAESPSPICVDVDTLTFDRVLIFLEARACGQDPPLWSLHLLEDLQRAATVLGLRPLMAYCQNRLGQLSDNLKLWRFQEVVKANNQGRSILILDGMVLDVTDWLHQHPGGSTIIPAQALNVDCGRFFEIYHASRESFLYLHDFYLGEVHPADRSMVQQGRGEYPSDDFLHQLRQYTTWRLAVSGGHSGDHLHLGRSAR</sequence>
<dbReference type="PROSITE" id="PS50255">
    <property type="entry name" value="CYTOCHROME_B5_2"/>
    <property type="match status" value="1"/>
</dbReference>
<evidence type="ECO:0000259" key="6">
    <source>
        <dbReference type="PROSITE" id="PS50255"/>
    </source>
</evidence>